<evidence type="ECO:0000313" key="10">
    <source>
        <dbReference type="EMBL" id="WOL14374.1"/>
    </source>
</evidence>
<evidence type="ECO:0000256" key="3">
    <source>
        <dbReference type="ARBA" id="ARBA00022617"/>
    </source>
</evidence>
<dbReference type="EMBL" id="CP136896">
    <property type="protein sequence ID" value="WOL14374.1"/>
    <property type="molecule type" value="Genomic_DNA"/>
</dbReference>
<evidence type="ECO:0000256" key="5">
    <source>
        <dbReference type="ARBA" id="ARBA00023002"/>
    </source>
</evidence>
<dbReference type="GO" id="GO:0020037">
    <property type="term" value="F:heme binding"/>
    <property type="evidence" value="ECO:0007669"/>
    <property type="project" value="InterPro"/>
</dbReference>
<sequence length="505" mass="56237">MAPHTVIFCLLFSFPLILFLLGHGRRRRSRKLPPGPPQLPIIGNLHQLGAAPLVTLTEMAAEHGPLMFLRLGSIPTLVISSSDAAREVIRHHDLAFSGRPALFAAKKLSYGLLGVVFAPPGGYWRMARKVMMVELLSAKRVESFRKVREEEVARVVDSIREHSSSSSSLSSTIDLSKMVLSMANSIVCRAAFGEKHGGGGGGGGGVEIHRVLAEAQDVLGGFCVGDFFPWMRWIHGLDGLQARVEKVFKELDGFYNQVIEEHLKKEPSSEHVDMVHVLLRLLEDPTHRKTFSSMDHIKGLLTDIFIAGTDTSAATTIWAMTELMRNPRVMNQVQREIRYLIGEKGKVEVSDLQNLHYLKMVINETFRLHAPVPLLVPHETAETCVIGDYEIPARTRVFINAKAIGRDPLKWGNDAAEFSPERFFGKEIDFTGSYFDFVPFGVGRRICPGINFGVAAVQLILANLLYCFDWELPPGMKRDELDLEESIGITMHKKIPLCLVAKSHN</sequence>
<evidence type="ECO:0000256" key="6">
    <source>
        <dbReference type="ARBA" id="ARBA00023004"/>
    </source>
</evidence>
<dbReference type="PRINTS" id="PR00463">
    <property type="entry name" value="EP450I"/>
</dbReference>
<dbReference type="PANTHER" id="PTHR47955">
    <property type="entry name" value="CYTOCHROME P450 FAMILY 71 PROTEIN"/>
    <property type="match status" value="1"/>
</dbReference>
<dbReference type="Pfam" id="PF00067">
    <property type="entry name" value="p450"/>
    <property type="match status" value="1"/>
</dbReference>
<evidence type="ECO:0000256" key="8">
    <source>
        <dbReference type="PIRSR" id="PIRSR602401-1"/>
    </source>
</evidence>
<keyword evidence="4 8" id="KW-0479">Metal-binding</keyword>
<evidence type="ECO:0000256" key="1">
    <source>
        <dbReference type="ARBA" id="ARBA00001971"/>
    </source>
</evidence>
<proteinExistence type="inferred from homology"/>
<dbReference type="FunFam" id="1.10.630.10:FF:000011">
    <property type="entry name" value="Cytochrome P450 83B1"/>
    <property type="match status" value="1"/>
</dbReference>
<dbReference type="CDD" id="cd11072">
    <property type="entry name" value="CYP71-like"/>
    <property type="match status" value="1"/>
</dbReference>
<dbReference type="InterPro" id="IPR017972">
    <property type="entry name" value="Cyt_P450_CS"/>
</dbReference>
<dbReference type="SUPFAM" id="SSF48264">
    <property type="entry name" value="Cytochrome P450"/>
    <property type="match status" value="1"/>
</dbReference>
<dbReference type="GO" id="GO:0004497">
    <property type="term" value="F:monooxygenase activity"/>
    <property type="evidence" value="ECO:0007669"/>
    <property type="project" value="UniProtKB-KW"/>
</dbReference>
<evidence type="ECO:0000256" key="9">
    <source>
        <dbReference type="RuleBase" id="RU000461"/>
    </source>
</evidence>
<keyword evidence="3 8" id="KW-0349">Heme</keyword>
<dbReference type="InterPro" id="IPR002401">
    <property type="entry name" value="Cyt_P450_E_grp-I"/>
</dbReference>
<gene>
    <name evidence="10" type="ORF">Cni_G23154</name>
</gene>
<name>A0AAQ3KTJ1_9LILI</name>
<dbReference type="PANTHER" id="PTHR47955:SF19">
    <property type="entry name" value="CYTOCHROME P450 71A9-LIKE ISOFORM X1"/>
    <property type="match status" value="1"/>
</dbReference>
<keyword evidence="5 9" id="KW-0560">Oxidoreductase</keyword>
<feature type="binding site" description="axial binding residue" evidence="8">
    <location>
        <position position="447"/>
    </location>
    <ligand>
        <name>heme</name>
        <dbReference type="ChEBI" id="CHEBI:30413"/>
    </ligand>
    <ligandPart>
        <name>Fe</name>
        <dbReference type="ChEBI" id="CHEBI:18248"/>
    </ligandPart>
</feature>
<evidence type="ECO:0000256" key="4">
    <source>
        <dbReference type="ARBA" id="ARBA00022723"/>
    </source>
</evidence>
<evidence type="ECO:0000256" key="2">
    <source>
        <dbReference type="ARBA" id="ARBA00010617"/>
    </source>
</evidence>
<dbReference type="AlphaFoldDB" id="A0AAQ3KTJ1"/>
<keyword evidence="11" id="KW-1185">Reference proteome</keyword>
<dbReference type="PROSITE" id="PS00086">
    <property type="entry name" value="CYTOCHROME_P450"/>
    <property type="match status" value="1"/>
</dbReference>
<organism evidence="10 11">
    <name type="scientific">Canna indica</name>
    <name type="common">Indian-shot</name>
    <dbReference type="NCBI Taxonomy" id="4628"/>
    <lineage>
        <taxon>Eukaryota</taxon>
        <taxon>Viridiplantae</taxon>
        <taxon>Streptophyta</taxon>
        <taxon>Embryophyta</taxon>
        <taxon>Tracheophyta</taxon>
        <taxon>Spermatophyta</taxon>
        <taxon>Magnoliopsida</taxon>
        <taxon>Liliopsida</taxon>
        <taxon>Zingiberales</taxon>
        <taxon>Cannaceae</taxon>
        <taxon>Canna</taxon>
    </lineage>
</organism>
<reference evidence="10 11" key="1">
    <citation type="submission" date="2023-10" db="EMBL/GenBank/DDBJ databases">
        <title>Chromosome-scale genome assembly provides insights into flower coloration mechanisms of Canna indica.</title>
        <authorList>
            <person name="Li C."/>
        </authorList>
    </citation>
    <scope>NUCLEOTIDE SEQUENCE [LARGE SCALE GENOMIC DNA]</scope>
    <source>
        <tissue evidence="10">Flower</tissue>
    </source>
</reference>
<dbReference type="PRINTS" id="PR00385">
    <property type="entry name" value="P450"/>
</dbReference>
<keyword evidence="6 8" id="KW-0408">Iron</keyword>
<protein>
    <submittedName>
        <fullName evidence="10">Cytochrome P450</fullName>
    </submittedName>
</protein>
<evidence type="ECO:0000313" key="11">
    <source>
        <dbReference type="Proteomes" id="UP001327560"/>
    </source>
</evidence>
<evidence type="ECO:0000256" key="7">
    <source>
        <dbReference type="ARBA" id="ARBA00023033"/>
    </source>
</evidence>
<dbReference type="Proteomes" id="UP001327560">
    <property type="component" value="Chromosome 7"/>
</dbReference>
<dbReference type="InterPro" id="IPR001128">
    <property type="entry name" value="Cyt_P450"/>
</dbReference>
<comment type="cofactor">
    <cofactor evidence="1 8">
        <name>heme</name>
        <dbReference type="ChEBI" id="CHEBI:30413"/>
    </cofactor>
</comment>
<comment type="similarity">
    <text evidence="2 9">Belongs to the cytochrome P450 family.</text>
</comment>
<dbReference type="GO" id="GO:0016705">
    <property type="term" value="F:oxidoreductase activity, acting on paired donors, with incorporation or reduction of molecular oxygen"/>
    <property type="evidence" value="ECO:0007669"/>
    <property type="project" value="InterPro"/>
</dbReference>
<dbReference type="GO" id="GO:0005506">
    <property type="term" value="F:iron ion binding"/>
    <property type="evidence" value="ECO:0007669"/>
    <property type="project" value="InterPro"/>
</dbReference>
<dbReference type="Gene3D" id="1.10.630.10">
    <property type="entry name" value="Cytochrome P450"/>
    <property type="match status" value="1"/>
</dbReference>
<accession>A0AAQ3KTJ1</accession>
<keyword evidence="7 9" id="KW-0503">Monooxygenase</keyword>
<dbReference type="InterPro" id="IPR036396">
    <property type="entry name" value="Cyt_P450_sf"/>
</dbReference>